<keyword evidence="2" id="KW-0547">Nucleotide-binding</keyword>
<sequence>MSSPKQLLVSCITLLCLENREDSPVEPSNELVTEILDTLNDKGGTLDVDHGRQTFLDLRNLLVDLNKKQKAYFPATQQVLQSLQVCCREESYLYDAVKNAVEEEFPNGMALAMRVTSYRRDLNSYLADEKVKAIVKECSSKILFNRGSADIPAIINEMATRADPYIRARAEEKHPAEMGALDFGNLDSIEGFFEEAKTILSPNGAFRTGWKGFNRMLGDLGALKRGEFIIGGGLQHQYKSGVSMSLFCHVCLFNKPYMRDINKKPLVMFITLENEIPDNLIFIYEYIYENETGIKVDRSSISKAEAAEYVSARLRENGFEPVMYRFDPTEFTIAGLVNYLDTYQARGYELQYLCVDYLNMLPKTGLVTSVAGDDVRLLFRRMRNYTAPRGITFFSPHQLSSQALELIRDNIPPEDFVKQVANKGYYDGCRRLGQEPDLEFFFHIVKVSGKYYLTVQRGKHRNVVSDSKHHYFVMPFDPDRIGGIRWDIDKEENNYMDFVPSLSNMQATGGDDWGY</sequence>
<dbReference type="GO" id="GO:0004386">
    <property type="term" value="F:helicase activity"/>
    <property type="evidence" value="ECO:0007669"/>
    <property type="project" value="UniProtKB-KW"/>
</dbReference>
<dbReference type="InterPro" id="IPR027417">
    <property type="entry name" value="P-loop_NTPase"/>
</dbReference>
<dbReference type="Proteomes" id="UP000224336">
    <property type="component" value="Segment"/>
</dbReference>
<proteinExistence type="predicted"/>
<dbReference type="Pfam" id="PF20307">
    <property type="entry name" value="divDNAB"/>
    <property type="match status" value="1"/>
</dbReference>
<keyword evidence="2" id="KW-0378">Hydrolase</keyword>
<accession>A0A192Y7B8</accession>
<evidence type="ECO:0000313" key="3">
    <source>
        <dbReference type="Proteomes" id="UP000224336"/>
    </source>
</evidence>
<name>A0A192Y7B8_9CAUD</name>
<gene>
    <name evidence="2" type="ORF">KTN4_153</name>
</gene>
<evidence type="ECO:0000313" key="2">
    <source>
        <dbReference type="EMBL" id="ANM44911.1"/>
    </source>
</evidence>
<protein>
    <submittedName>
        <fullName evidence="2">Putative helicase DnaB</fullName>
    </submittedName>
</protein>
<dbReference type="InterPro" id="IPR046881">
    <property type="entry name" value="divDNAB"/>
</dbReference>
<evidence type="ECO:0000259" key="1">
    <source>
        <dbReference type="Pfam" id="PF20307"/>
    </source>
</evidence>
<dbReference type="Gene3D" id="3.40.50.300">
    <property type="entry name" value="P-loop containing nucleotide triphosphate hydrolases"/>
    <property type="match status" value="1"/>
</dbReference>
<reference evidence="2 3" key="1">
    <citation type="journal article" date="2016" name="Sci. Rep.">
        <title>A proposed integrated approach for the preclinical evaluation of phage therapy in Pseudomonas infections.</title>
        <authorList>
            <person name="Danis-Wlodarczyk K."/>
            <person name="Vandenheuvel D."/>
            <person name="Jang H.B."/>
            <person name="Briers Y."/>
            <person name="Olszak T."/>
            <person name="Arabski M."/>
            <person name="Wasik S."/>
            <person name="Drabik M."/>
            <person name="Higgins G."/>
            <person name="Tyrrell J."/>
            <person name="Harvey B.J."/>
            <person name="Noben J.P."/>
            <person name="Lavigne R."/>
            <person name="Drulis-Kawa Z."/>
        </authorList>
    </citation>
    <scope>NUCLEOTIDE SEQUENCE [LARGE SCALE GENOMIC DNA]</scope>
</reference>
<keyword evidence="2" id="KW-0067">ATP-binding</keyword>
<feature type="domain" description="Divergent DnaB-like ATPase" evidence="1">
    <location>
        <begin position="151"/>
        <end position="496"/>
    </location>
</feature>
<organism evidence="2 3">
    <name type="scientific">Pseudomonas phage KTN4</name>
    <dbReference type="NCBI Taxonomy" id="1862701"/>
    <lineage>
        <taxon>Viruses</taxon>
        <taxon>Duplodnaviria</taxon>
        <taxon>Heunggongvirae</taxon>
        <taxon>Uroviricota</taxon>
        <taxon>Caudoviricetes</taxon>
        <taxon>Chimalliviridae</taxon>
        <taxon>Phikzvirus</taxon>
        <taxon>Phikzvirus phiKZ</taxon>
    </lineage>
</organism>
<dbReference type="EMBL" id="KU521356">
    <property type="protein sequence ID" value="ANM44911.1"/>
    <property type="molecule type" value="Genomic_DNA"/>
</dbReference>
<keyword evidence="2" id="KW-0347">Helicase</keyword>